<dbReference type="GO" id="GO:0006508">
    <property type="term" value="P:proteolysis"/>
    <property type="evidence" value="ECO:0007669"/>
    <property type="project" value="UniProtKB-KW"/>
</dbReference>
<keyword evidence="5" id="KW-0645">Protease</keyword>
<dbReference type="GO" id="GO:0008955">
    <property type="term" value="F:peptidoglycan glycosyltransferase activity"/>
    <property type="evidence" value="ECO:0007669"/>
    <property type="project" value="UniProtKB-EC"/>
</dbReference>
<dbReference type="Pfam" id="PF06832">
    <property type="entry name" value="BiPBP_C"/>
    <property type="match status" value="1"/>
</dbReference>
<dbReference type="GO" id="GO:0030288">
    <property type="term" value="C:outer membrane-bounded periplasmic space"/>
    <property type="evidence" value="ECO:0007669"/>
    <property type="project" value="TreeGrafter"/>
</dbReference>
<evidence type="ECO:0000313" key="16">
    <source>
        <dbReference type="EMBL" id="SLN56034.1"/>
    </source>
</evidence>
<proteinExistence type="inferred from homology"/>
<dbReference type="Gene3D" id="1.10.3810.10">
    <property type="entry name" value="Biosynthetic peptidoglycan transglycosylase-like"/>
    <property type="match status" value="1"/>
</dbReference>
<dbReference type="InterPro" id="IPR023346">
    <property type="entry name" value="Lysozyme-like_dom_sf"/>
</dbReference>
<evidence type="ECO:0000256" key="10">
    <source>
        <dbReference type="ARBA" id="ARBA00044770"/>
    </source>
</evidence>
<protein>
    <recommendedName>
        <fullName evidence="10">peptidoglycan glycosyltransferase</fullName>
        <ecNumber evidence="10">2.4.99.28</ecNumber>
    </recommendedName>
</protein>
<keyword evidence="6" id="KW-0328">Glycosyltransferase</keyword>
<evidence type="ECO:0000256" key="3">
    <source>
        <dbReference type="ARBA" id="ARBA00007739"/>
    </source>
</evidence>
<dbReference type="GO" id="GO:0004180">
    <property type="term" value="F:carboxypeptidase activity"/>
    <property type="evidence" value="ECO:0007669"/>
    <property type="project" value="UniProtKB-KW"/>
</dbReference>
<comment type="pathway">
    <text evidence="1">Cell wall biogenesis; peptidoglycan biosynthesis.</text>
</comment>
<dbReference type="RefSeq" id="WP_085888795.1">
    <property type="nucleotide sequence ID" value="NZ_FWFN01000005.1"/>
</dbReference>
<evidence type="ECO:0000256" key="9">
    <source>
        <dbReference type="ARBA" id="ARBA00023268"/>
    </source>
</evidence>
<comment type="similarity">
    <text evidence="2">In the C-terminal section; belongs to the transpeptidase family.</text>
</comment>
<keyword evidence="4" id="KW-0121">Carboxypeptidase</keyword>
<evidence type="ECO:0000256" key="12">
    <source>
        <dbReference type="SAM" id="MobiDB-lite"/>
    </source>
</evidence>
<dbReference type="InterPro" id="IPR050396">
    <property type="entry name" value="Glycosyltr_51/Transpeptidase"/>
</dbReference>
<feature type="region of interest" description="Disordered" evidence="12">
    <location>
        <begin position="1"/>
        <end position="25"/>
    </location>
</feature>
<dbReference type="InterPro" id="IPR012338">
    <property type="entry name" value="Beta-lactam/transpept-like"/>
</dbReference>
<feature type="compositionally biased region" description="Low complexity" evidence="12">
    <location>
        <begin position="11"/>
        <end position="22"/>
    </location>
</feature>
<feature type="domain" description="Penicillin-binding C-terminal" evidence="15">
    <location>
        <begin position="626"/>
        <end position="702"/>
    </location>
</feature>
<evidence type="ECO:0000256" key="7">
    <source>
        <dbReference type="ARBA" id="ARBA00022679"/>
    </source>
</evidence>
<evidence type="ECO:0000256" key="6">
    <source>
        <dbReference type="ARBA" id="ARBA00022676"/>
    </source>
</evidence>
<organism evidence="16 17">
    <name type="scientific">Pseudooceanicola marinus</name>
    <dbReference type="NCBI Taxonomy" id="396013"/>
    <lineage>
        <taxon>Bacteria</taxon>
        <taxon>Pseudomonadati</taxon>
        <taxon>Pseudomonadota</taxon>
        <taxon>Alphaproteobacteria</taxon>
        <taxon>Rhodobacterales</taxon>
        <taxon>Paracoccaceae</taxon>
        <taxon>Pseudooceanicola</taxon>
    </lineage>
</organism>
<dbReference type="Pfam" id="PF00905">
    <property type="entry name" value="Transpeptidase"/>
    <property type="match status" value="1"/>
</dbReference>
<dbReference type="GO" id="GO:0008658">
    <property type="term" value="F:penicillin binding"/>
    <property type="evidence" value="ECO:0007669"/>
    <property type="project" value="InterPro"/>
</dbReference>
<evidence type="ECO:0000256" key="11">
    <source>
        <dbReference type="ARBA" id="ARBA00049902"/>
    </source>
</evidence>
<accession>A0A1X6ZMD4</accession>
<comment type="catalytic activity">
    <reaction evidence="11">
        <text>[GlcNAc-(1-&gt;4)-Mur2Ac(oyl-L-Ala-gamma-D-Glu-L-Lys-D-Ala-D-Ala)](n)-di-trans,octa-cis-undecaprenyl diphosphate + beta-D-GlcNAc-(1-&gt;4)-Mur2Ac(oyl-L-Ala-gamma-D-Glu-L-Lys-D-Ala-D-Ala)-di-trans,octa-cis-undecaprenyl diphosphate = [GlcNAc-(1-&gt;4)-Mur2Ac(oyl-L-Ala-gamma-D-Glu-L-Lys-D-Ala-D-Ala)](n+1)-di-trans,octa-cis-undecaprenyl diphosphate + di-trans,octa-cis-undecaprenyl diphosphate + H(+)</text>
        <dbReference type="Rhea" id="RHEA:23708"/>
        <dbReference type="Rhea" id="RHEA-COMP:9602"/>
        <dbReference type="Rhea" id="RHEA-COMP:9603"/>
        <dbReference type="ChEBI" id="CHEBI:15378"/>
        <dbReference type="ChEBI" id="CHEBI:58405"/>
        <dbReference type="ChEBI" id="CHEBI:60033"/>
        <dbReference type="ChEBI" id="CHEBI:78435"/>
        <dbReference type="EC" id="2.4.99.28"/>
    </reaction>
</comment>
<dbReference type="EC" id="2.4.99.28" evidence="10"/>
<dbReference type="SUPFAM" id="SSF56601">
    <property type="entry name" value="beta-lactamase/transpeptidase-like"/>
    <property type="match status" value="1"/>
</dbReference>
<evidence type="ECO:0000313" key="17">
    <source>
        <dbReference type="Proteomes" id="UP000193963"/>
    </source>
</evidence>
<evidence type="ECO:0000259" key="13">
    <source>
        <dbReference type="Pfam" id="PF00905"/>
    </source>
</evidence>
<dbReference type="SUPFAM" id="SSF53955">
    <property type="entry name" value="Lysozyme-like"/>
    <property type="match status" value="1"/>
</dbReference>
<evidence type="ECO:0000256" key="5">
    <source>
        <dbReference type="ARBA" id="ARBA00022670"/>
    </source>
</evidence>
<keyword evidence="9" id="KW-0511">Multifunctional enzyme</keyword>
<dbReference type="GO" id="GO:0009252">
    <property type="term" value="P:peptidoglycan biosynthetic process"/>
    <property type="evidence" value="ECO:0007669"/>
    <property type="project" value="UniProtKB-UniPathway"/>
</dbReference>
<dbReference type="AlphaFoldDB" id="A0A1X6ZMD4"/>
<evidence type="ECO:0000256" key="8">
    <source>
        <dbReference type="ARBA" id="ARBA00022801"/>
    </source>
</evidence>
<dbReference type="Gene3D" id="3.40.710.10">
    <property type="entry name" value="DD-peptidase/beta-lactamase superfamily"/>
    <property type="match status" value="1"/>
</dbReference>
<keyword evidence="17" id="KW-1185">Reference proteome</keyword>
<dbReference type="InterPro" id="IPR001460">
    <property type="entry name" value="PCN-bd_Tpept"/>
</dbReference>
<reference evidence="16 17" key="1">
    <citation type="submission" date="2017-03" db="EMBL/GenBank/DDBJ databases">
        <authorList>
            <person name="Afonso C.L."/>
            <person name="Miller P.J."/>
            <person name="Scott M.A."/>
            <person name="Spackman E."/>
            <person name="Goraichik I."/>
            <person name="Dimitrov K.M."/>
            <person name="Suarez D.L."/>
            <person name="Swayne D.E."/>
        </authorList>
    </citation>
    <scope>NUCLEOTIDE SEQUENCE [LARGE SCALE GENOMIC DNA]</scope>
    <source>
        <strain evidence="16 17">CECT 7751</strain>
    </source>
</reference>
<dbReference type="EMBL" id="FWFN01000005">
    <property type="protein sequence ID" value="SLN56034.1"/>
    <property type="molecule type" value="Genomic_DNA"/>
</dbReference>
<dbReference type="PANTHER" id="PTHR32282">
    <property type="entry name" value="BINDING PROTEIN TRANSPEPTIDASE, PUTATIVE-RELATED"/>
    <property type="match status" value="1"/>
</dbReference>
<feature type="domain" description="Penicillin-binding protein transpeptidase" evidence="13">
    <location>
        <begin position="330"/>
        <end position="539"/>
    </location>
</feature>
<dbReference type="OrthoDB" id="9766909at2"/>
<dbReference type="InterPro" id="IPR009647">
    <property type="entry name" value="PBP_C"/>
</dbReference>
<name>A0A1X6ZMD4_9RHOB</name>
<sequence length="705" mass="74905">MRPGGGPGTCAGRADTRPAGRAPRARSRRRALPFLALAALLWAGGLARDRVDDWIDATQLPPLAPQLSVEMHGADGALLRAYMVDDGRWRMGLTPDQVDPLYLAMLKAYEDRRFDDHAGVDPHAVLRAAWQALREGEVVSGGSTLTMQVARLLENSGTGLWAGKLRQARLALALERRLTKDQVLALYLALAPMGGNLEGVRAAALAYFGKEPTRLTPAQAALLVALPQAPEARRPDRDPLAAEDARNRVLARMVAEGVIDFETARAARRDSVPRTRRPFPQLAPHLTDRARAELPELARHDLTLDVPLQAALEQLAATALQGMQPDLSVAILVADHRDGRILASVGSRGFAAQGHGFVDMTRALRSPGSTLKPLIYAMAFDAGLAHPETLIDDVPTDFAGYRPVNFDGAFRGPIPVREALQLSLNLPVVALTEALGPARVLSTLRRAGVAAELPGGAPGLAISLGGLGVTLDDLVTLYAGLAEGGTARPLYWRQGAAEGAGARLVSAPAAWQVGHILADLVPPEGGPRGRISWKTGTSYGHRDAWALGWDGAHVVGVWIGRPDGTPVPGAFGGDLAAPLLFQAFQRLAPEPVELPAPPRGTLLVTNDALPVPLRHFRRRGGTGPDPQAPRLAFPPDGARLALSGDGLPVRVERGTPPFTWLINGAPVLTGQRRGEALLPSLGQGFTDVTVIDAMGRSARTTIRLN</sequence>
<dbReference type="InterPro" id="IPR036950">
    <property type="entry name" value="PBP_transglycosylase"/>
</dbReference>
<keyword evidence="7" id="KW-0808">Transferase</keyword>
<dbReference type="Pfam" id="PF00912">
    <property type="entry name" value="Transgly"/>
    <property type="match status" value="1"/>
</dbReference>
<gene>
    <name evidence="16" type="primary">pbpF_1</name>
    <name evidence="16" type="ORF">PSM7751_02769</name>
</gene>
<dbReference type="Proteomes" id="UP000193963">
    <property type="component" value="Unassembled WGS sequence"/>
</dbReference>
<evidence type="ECO:0000256" key="4">
    <source>
        <dbReference type="ARBA" id="ARBA00022645"/>
    </source>
</evidence>
<evidence type="ECO:0000259" key="15">
    <source>
        <dbReference type="Pfam" id="PF06832"/>
    </source>
</evidence>
<feature type="domain" description="Glycosyl transferase family 51" evidence="14">
    <location>
        <begin position="86"/>
        <end position="253"/>
    </location>
</feature>
<dbReference type="InterPro" id="IPR001264">
    <property type="entry name" value="Glyco_trans_51"/>
</dbReference>
<evidence type="ECO:0000256" key="2">
    <source>
        <dbReference type="ARBA" id="ARBA00007090"/>
    </source>
</evidence>
<dbReference type="NCBIfam" id="TIGR02073">
    <property type="entry name" value="PBP_1c"/>
    <property type="match status" value="1"/>
</dbReference>
<comment type="similarity">
    <text evidence="3">In the N-terminal section; belongs to the glycosyltransferase 51 family.</text>
</comment>
<dbReference type="UniPathway" id="UPA00219"/>
<keyword evidence="8" id="KW-0378">Hydrolase</keyword>
<evidence type="ECO:0000256" key="1">
    <source>
        <dbReference type="ARBA" id="ARBA00004752"/>
    </source>
</evidence>
<dbReference type="PANTHER" id="PTHR32282:SF15">
    <property type="entry name" value="PENICILLIN-BINDING PROTEIN 1C"/>
    <property type="match status" value="1"/>
</dbReference>
<dbReference type="InterPro" id="IPR011815">
    <property type="entry name" value="PBP_1c"/>
</dbReference>
<evidence type="ECO:0000259" key="14">
    <source>
        <dbReference type="Pfam" id="PF00912"/>
    </source>
</evidence>